<evidence type="ECO:0000313" key="2">
    <source>
        <dbReference type="EMBL" id="QHS81619.1"/>
    </source>
</evidence>
<keyword evidence="1" id="KW-1133">Transmembrane helix</keyword>
<accession>A0A6C0AP80</accession>
<evidence type="ECO:0000256" key="1">
    <source>
        <dbReference type="SAM" id="Phobius"/>
    </source>
</evidence>
<protein>
    <submittedName>
        <fullName evidence="2">Uncharacterized protein</fullName>
    </submittedName>
</protein>
<dbReference type="AlphaFoldDB" id="A0A6C0AP80"/>
<keyword evidence="1" id="KW-0472">Membrane</keyword>
<reference evidence="2" key="1">
    <citation type="journal article" date="2020" name="Nature">
        <title>Giant virus diversity and host interactions through global metagenomics.</title>
        <authorList>
            <person name="Schulz F."/>
            <person name="Roux S."/>
            <person name="Paez-Espino D."/>
            <person name="Jungbluth S."/>
            <person name="Walsh D.A."/>
            <person name="Denef V.J."/>
            <person name="McMahon K.D."/>
            <person name="Konstantinidis K.T."/>
            <person name="Eloe-Fadrosh E.A."/>
            <person name="Kyrpides N.C."/>
            <person name="Woyke T."/>
        </authorList>
    </citation>
    <scope>NUCLEOTIDE SEQUENCE</scope>
    <source>
        <strain evidence="2">GVMAG-S-1101164-72</strain>
    </source>
</reference>
<organism evidence="2">
    <name type="scientific">viral metagenome</name>
    <dbReference type="NCBI Taxonomy" id="1070528"/>
    <lineage>
        <taxon>unclassified sequences</taxon>
        <taxon>metagenomes</taxon>
        <taxon>organismal metagenomes</taxon>
    </lineage>
</organism>
<feature type="transmembrane region" description="Helical" evidence="1">
    <location>
        <begin position="12"/>
        <end position="31"/>
    </location>
</feature>
<name>A0A6C0AP80_9ZZZZ</name>
<proteinExistence type="predicted"/>
<dbReference type="EMBL" id="MN740759">
    <property type="protein sequence ID" value="QHS81619.1"/>
    <property type="molecule type" value="Genomic_DNA"/>
</dbReference>
<keyword evidence="1" id="KW-0812">Transmembrane</keyword>
<sequence length="233" mass="25857">MDRTVSSMITKIPIVQILWIALMVLVVYTVINIGSNYLSVSKLRELEGFDGAVRGTGHPDCLRTLDKAAEVLGLVDRASSSPDFAEFQLILSKLACFKKDVMSPSGIIMATRYQPYETAHDREPIAEVAATCIKQTIPQRDLDIIFKTYLNRGNVLLKRLCTTANLTEEAVCQAEQLFSDAWTDVYSVAQQRCIATPADTYDGVLRTTPFEPQEVKELGEYNGYFSGWSGGNV</sequence>